<sequence>MMLSKVIVALSLLQGYCSMQQAGDAVHTQKAPEELIAGVAPQAASKSNHGQMALDVFDDGIPFTARSGDFRPSETPAQTDTAARQRQLQGDPVRHRSIQSSSSTDGHSISDLGQPSIRVKNLDPEIERQAGISHRVTEMMNPMIQSIKWSTSRIPTIDQLFDDFMRQPDWVKKIVGCVVLLIFSMRFFRQSRPTGTFLDWL</sequence>
<evidence type="ECO:0000313" key="4">
    <source>
        <dbReference type="EMBL" id="KAA1099542.1"/>
    </source>
</evidence>
<dbReference type="EMBL" id="VDEP01000246">
    <property type="protein sequence ID" value="KAA1118619.1"/>
    <property type="molecule type" value="Genomic_DNA"/>
</dbReference>
<name>A0A5B0NVP9_PUCGR</name>
<protein>
    <submittedName>
        <fullName evidence="3">Uncharacterized protein</fullName>
    </submittedName>
</protein>
<gene>
    <name evidence="4" type="ORF">PGT21_011156</name>
    <name evidence="5" type="ORF">PGT21_015200</name>
    <name evidence="6" type="ORF">PGTUg99_003568</name>
    <name evidence="3" type="ORF">PGTUg99_017275</name>
</gene>
<reference evidence="7 8" key="1">
    <citation type="submission" date="2019-05" db="EMBL/GenBank/DDBJ databases">
        <title>Emergence of the Ug99 lineage of the wheat stem rust pathogen through somatic hybridization.</title>
        <authorList>
            <person name="Li F."/>
            <person name="Upadhyaya N.M."/>
            <person name="Sperschneider J."/>
            <person name="Matny O."/>
            <person name="Nguyen-Phuc H."/>
            <person name="Mago R."/>
            <person name="Raley C."/>
            <person name="Miller M.E."/>
            <person name="Silverstein K.A.T."/>
            <person name="Henningsen E."/>
            <person name="Hirsch C.D."/>
            <person name="Visser B."/>
            <person name="Pretorius Z.A."/>
            <person name="Steffenson B.J."/>
            <person name="Schwessinger B."/>
            <person name="Dodds P.N."/>
            <person name="Figueroa M."/>
        </authorList>
    </citation>
    <scope>NUCLEOTIDE SEQUENCE [LARGE SCALE GENOMIC DNA]</scope>
    <source>
        <strain evidence="4">21-0</strain>
        <strain evidence="3 8">Ug99</strain>
    </source>
</reference>
<dbReference type="EMBL" id="VDEP01000380">
    <property type="protein sequence ID" value="KAA1091939.1"/>
    <property type="molecule type" value="Genomic_DNA"/>
</dbReference>
<evidence type="ECO:0000313" key="7">
    <source>
        <dbReference type="Proteomes" id="UP000324748"/>
    </source>
</evidence>
<evidence type="ECO:0000256" key="1">
    <source>
        <dbReference type="SAM" id="MobiDB-lite"/>
    </source>
</evidence>
<accession>A0A5B0NVP9</accession>
<evidence type="ECO:0000313" key="3">
    <source>
        <dbReference type="EMBL" id="KAA1091939.1"/>
    </source>
</evidence>
<feature type="compositionally biased region" description="Polar residues" evidence="1">
    <location>
        <begin position="75"/>
        <end position="88"/>
    </location>
</feature>
<organism evidence="3 8">
    <name type="scientific">Puccinia graminis f. sp. tritici</name>
    <dbReference type="NCBI Taxonomy" id="56615"/>
    <lineage>
        <taxon>Eukaryota</taxon>
        <taxon>Fungi</taxon>
        <taxon>Dikarya</taxon>
        <taxon>Basidiomycota</taxon>
        <taxon>Pucciniomycotina</taxon>
        <taxon>Pucciniomycetes</taxon>
        <taxon>Pucciniales</taxon>
        <taxon>Pucciniaceae</taxon>
        <taxon>Puccinia</taxon>
    </lineage>
</organism>
<keyword evidence="7" id="KW-1185">Reference proteome</keyword>
<feature type="region of interest" description="Disordered" evidence="1">
    <location>
        <begin position="65"/>
        <end position="122"/>
    </location>
</feature>
<proteinExistence type="predicted"/>
<comment type="caution">
    <text evidence="3">The sequence shown here is derived from an EMBL/GenBank/DDBJ whole genome shotgun (WGS) entry which is preliminary data.</text>
</comment>
<keyword evidence="2" id="KW-0732">Signal</keyword>
<dbReference type="EMBL" id="VSWC01000054">
    <property type="protein sequence ID" value="KAA1099542.1"/>
    <property type="molecule type" value="Genomic_DNA"/>
</dbReference>
<dbReference type="EMBL" id="VSWC01000002">
    <property type="protein sequence ID" value="KAA1117577.1"/>
    <property type="molecule type" value="Genomic_DNA"/>
</dbReference>
<feature type="chain" id="PRO_5036366325" evidence="2">
    <location>
        <begin position="20"/>
        <end position="201"/>
    </location>
</feature>
<feature type="signal peptide" evidence="2">
    <location>
        <begin position="1"/>
        <end position="19"/>
    </location>
</feature>
<feature type="compositionally biased region" description="Low complexity" evidence="1">
    <location>
        <begin position="98"/>
        <end position="111"/>
    </location>
</feature>
<dbReference type="Proteomes" id="UP000324748">
    <property type="component" value="Unassembled WGS sequence"/>
</dbReference>
<evidence type="ECO:0000313" key="8">
    <source>
        <dbReference type="Proteomes" id="UP000325313"/>
    </source>
</evidence>
<evidence type="ECO:0000313" key="6">
    <source>
        <dbReference type="EMBL" id="KAA1118619.1"/>
    </source>
</evidence>
<dbReference type="AlphaFoldDB" id="A0A5B0NVP9"/>
<dbReference type="Proteomes" id="UP000325313">
    <property type="component" value="Unassembled WGS sequence"/>
</dbReference>
<evidence type="ECO:0000313" key="5">
    <source>
        <dbReference type="EMBL" id="KAA1117577.1"/>
    </source>
</evidence>
<evidence type="ECO:0000256" key="2">
    <source>
        <dbReference type="SAM" id="SignalP"/>
    </source>
</evidence>